<organism evidence="1">
    <name type="scientific">Absidia glauca</name>
    <name type="common">Pin mould</name>
    <dbReference type="NCBI Taxonomy" id="4829"/>
    <lineage>
        <taxon>Eukaryota</taxon>
        <taxon>Fungi</taxon>
        <taxon>Fungi incertae sedis</taxon>
        <taxon>Mucoromycota</taxon>
        <taxon>Mucoromycotina</taxon>
        <taxon>Mucoromycetes</taxon>
        <taxon>Mucorales</taxon>
        <taxon>Cunninghamellaceae</taxon>
        <taxon>Absidia</taxon>
    </lineage>
</organism>
<dbReference type="PANTHER" id="PTHR31400">
    <property type="entry name" value="GUANYLYL CYCLASE DOMAIN CONTAINING PROTEIN 1 GUCD1"/>
    <property type="match status" value="1"/>
</dbReference>
<evidence type="ECO:0008006" key="3">
    <source>
        <dbReference type="Google" id="ProtNLM"/>
    </source>
</evidence>
<dbReference type="EMBL" id="LT554895">
    <property type="protein sequence ID" value="SAM08532.1"/>
    <property type="molecule type" value="Genomic_DNA"/>
</dbReference>
<dbReference type="InParanoid" id="A0A168SJT7"/>
<gene>
    <name evidence="1" type="primary">ABSGL_14195.1 scaffold 14385</name>
</gene>
<proteinExistence type="predicted"/>
<evidence type="ECO:0000313" key="1">
    <source>
        <dbReference type="EMBL" id="SAM08532.1"/>
    </source>
</evidence>
<accession>A0A168SJT7</accession>
<name>A0A168SJT7_ABSGL</name>
<evidence type="ECO:0000313" key="2">
    <source>
        <dbReference type="Proteomes" id="UP000078561"/>
    </source>
</evidence>
<dbReference type="PANTHER" id="PTHR31400:SF1">
    <property type="entry name" value="PROTEIN GUCD1"/>
    <property type="match status" value="1"/>
</dbReference>
<dbReference type="InterPro" id="IPR018616">
    <property type="entry name" value="GUCD1"/>
</dbReference>
<protein>
    <recommendedName>
        <fullName evidence="3">Guanylyl cyclase</fullName>
    </recommendedName>
</protein>
<reference evidence="1" key="1">
    <citation type="submission" date="2016-04" db="EMBL/GenBank/DDBJ databases">
        <authorList>
            <person name="Evans L.H."/>
            <person name="Alamgir A."/>
            <person name="Owens N."/>
            <person name="Weber N.D."/>
            <person name="Virtaneva K."/>
            <person name="Barbian K."/>
            <person name="Babar A."/>
            <person name="Rosenke K."/>
        </authorList>
    </citation>
    <scope>NUCLEOTIDE SEQUENCE [LARGE SCALE GENOMIC DNA]</scope>
    <source>
        <strain evidence="1">CBS 101.48</strain>
    </source>
</reference>
<dbReference type="AlphaFoldDB" id="A0A168SJT7"/>
<dbReference type="Proteomes" id="UP000078561">
    <property type="component" value="Unassembled WGS sequence"/>
</dbReference>
<dbReference type="Gene3D" id="3.90.70.10">
    <property type="entry name" value="Cysteine proteinases"/>
    <property type="match status" value="1"/>
</dbReference>
<sequence>MSLFCCGTSGESDYNDYMEFDQHVVPHVMQNTNWDCGLASAAMVLRGMNVDISLDDLAKQCAVESVWTIDLCFLLRTYVQDFTYYTSYFGSRKEYQDDHFYQDGFDQDEIRVNRLFSIAKSSSIHVFA</sequence>
<dbReference type="OrthoDB" id="206796at2759"/>
<dbReference type="Pfam" id="PF09778">
    <property type="entry name" value="Guanylate_cyc_2"/>
    <property type="match status" value="1"/>
</dbReference>
<keyword evidence="2" id="KW-1185">Reference proteome</keyword>